<dbReference type="Proteomes" id="UP000294581">
    <property type="component" value="Unassembled WGS sequence"/>
</dbReference>
<keyword evidence="8" id="KW-1185">Reference proteome</keyword>
<evidence type="ECO:0000256" key="2">
    <source>
        <dbReference type="ARBA" id="ARBA00022729"/>
    </source>
</evidence>
<evidence type="ECO:0000256" key="1">
    <source>
        <dbReference type="ARBA" id="ARBA00022475"/>
    </source>
</evidence>
<dbReference type="SUPFAM" id="SSF53850">
    <property type="entry name" value="Periplasmic binding protein-like II"/>
    <property type="match status" value="1"/>
</dbReference>
<dbReference type="PANTHER" id="PTHR43649">
    <property type="entry name" value="ARABINOSE-BINDING PROTEIN-RELATED"/>
    <property type="match status" value="1"/>
</dbReference>
<dbReference type="InterPro" id="IPR050490">
    <property type="entry name" value="Bact_solute-bd_prot1"/>
</dbReference>
<reference evidence="7 8" key="1">
    <citation type="submission" date="2019-03" db="EMBL/GenBank/DDBJ databases">
        <title>Genomic Encyclopedia of Type Strains, Phase IV (KMG-IV): sequencing the most valuable type-strain genomes for metagenomic binning, comparative biology and taxonomic classification.</title>
        <authorList>
            <person name="Goeker M."/>
        </authorList>
    </citation>
    <scope>NUCLEOTIDE SEQUENCE [LARGE SCALE GENOMIC DNA]</scope>
    <source>
        <strain evidence="7 8">DSM 17974</strain>
    </source>
</reference>
<name>A0A4R8LGE9_9BACL</name>
<evidence type="ECO:0000256" key="3">
    <source>
        <dbReference type="ARBA" id="ARBA00023136"/>
    </source>
</evidence>
<sequence length="477" mass="51842">MRKHAKRALLGAAMGLGSSFALVACTTMPQGVNTSNGSAEVKPGGTSTASATHANTAHENASISPVTISLSLGLITSNPQGQKKMVNDMIAKFEKQNPGIKVTWSTWDSASQEDTDIETMTATGQGPTIMDVGPIPTAYATHGFHVLSAADWKAIGGKSRYFAKQLTMSGPSASQEIGIPWEINPFALVYNKKMFQEAGIKSPPTTWTQFVKDAQKLTKPSKDQWGTGIDPADSIDPWHINWVMAKQLGGDFLNSNYTKATLNSKPVQTALSFWFDWVNKFKIASPNDLDYKSTDLVSAFQNQKIAMLPMQSYAFVPSLNASAVKNDWAYAPMPTIPYGMSKLPKGGTPVQTFTSGDFLVIPTYVQGAQYQAALKWINFFTSVPQQREIFNSIGYLPVNVDAYKNYKPLETPTISMLEQAENHAYPYPFSGNWGNVEVAFGGAANQIADEIATKTYKNGDIASALNAANEQIQNTLQ</sequence>
<evidence type="ECO:0000313" key="7">
    <source>
        <dbReference type="EMBL" id="TDY42177.1"/>
    </source>
</evidence>
<organism evidence="7 8">
    <name type="scientific">Alicyclobacillus sacchari</name>
    <dbReference type="NCBI Taxonomy" id="392010"/>
    <lineage>
        <taxon>Bacteria</taxon>
        <taxon>Bacillati</taxon>
        <taxon>Bacillota</taxon>
        <taxon>Bacilli</taxon>
        <taxon>Bacillales</taxon>
        <taxon>Alicyclobacillaceae</taxon>
        <taxon>Alicyclobacillus</taxon>
    </lineage>
</organism>
<keyword evidence="2 6" id="KW-0732">Signal</keyword>
<dbReference type="RefSeq" id="WP_134160957.1">
    <property type="nucleotide sequence ID" value="NZ_BSUS01000001.1"/>
</dbReference>
<keyword evidence="1" id="KW-1003">Cell membrane</keyword>
<accession>A0A4R8LGE9</accession>
<comment type="caution">
    <text evidence="7">The sequence shown here is derived from an EMBL/GenBank/DDBJ whole genome shotgun (WGS) entry which is preliminary data.</text>
</comment>
<keyword evidence="4" id="KW-0564">Palmitate</keyword>
<dbReference type="OrthoDB" id="9808332at2"/>
<keyword evidence="3" id="KW-0472">Membrane</keyword>
<evidence type="ECO:0000256" key="6">
    <source>
        <dbReference type="SAM" id="SignalP"/>
    </source>
</evidence>
<dbReference type="EMBL" id="SORF01000017">
    <property type="protein sequence ID" value="TDY42177.1"/>
    <property type="molecule type" value="Genomic_DNA"/>
</dbReference>
<dbReference type="PANTHER" id="PTHR43649:SF33">
    <property type="entry name" value="POLYGALACTURONAN_RHAMNOGALACTURONAN-BINDING PROTEIN YTCQ"/>
    <property type="match status" value="1"/>
</dbReference>
<evidence type="ECO:0000313" key="8">
    <source>
        <dbReference type="Proteomes" id="UP000294581"/>
    </source>
</evidence>
<dbReference type="AlphaFoldDB" id="A0A4R8LGE9"/>
<protein>
    <submittedName>
        <fullName evidence="7">Carbohydrate ABC transporter substrate-binding protein (CUT1 family)</fullName>
    </submittedName>
</protein>
<gene>
    <name evidence="7" type="ORF">C7445_11726</name>
</gene>
<evidence type="ECO:0000256" key="4">
    <source>
        <dbReference type="ARBA" id="ARBA00023139"/>
    </source>
</evidence>
<feature type="chain" id="PRO_5038575706" evidence="6">
    <location>
        <begin position="24"/>
        <end position="477"/>
    </location>
</feature>
<evidence type="ECO:0000256" key="5">
    <source>
        <dbReference type="ARBA" id="ARBA00023288"/>
    </source>
</evidence>
<dbReference type="PROSITE" id="PS51257">
    <property type="entry name" value="PROKAR_LIPOPROTEIN"/>
    <property type="match status" value="1"/>
</dbReference>
<dbReference type="Gene3D" id="3.40.190.10">
    <property type="entry name" value="Periplasmic binding protein-like II"/>
    <property type="match status" value="1"/>
</dbReference>
<dbReference type="InterPro" id="IPR006059">
    <property type="entry name" value="SBP"/>
</dbReference>
<dbReference type="CDD" id="cd13585">
    <property type="entry name" value="PBP2_TMBP_like"/>
    <property type="match status" value="1"/>
</dbReference>
<dbReference type="Pfam" id="PF01547">
    <property type="entry name" value="SBP_bac_1"/>
    <property type="match status" value="1"/>
</dbReference>
<keyword evidence="5" id="KW-0449">Lipoprotein</keyword>
<feature type="signal peptide" evidence="6">
    <location>
        <begin position="1"/>
        <end position="23"/>
    </location>
</feature>
<proteinExistence type="predicted"/>